<evidence type="ECO:0000313" key="4">
    <source>
        <dbReference type="Proteomes" id="UP001595812"/>
    </source>
</evidence>
<dbReference type="EMBL" id="JBHSAT010000004">
    <property type="protein sequence ID" value="MFC3875895.1"/>
    <property type="molecule type" value="Genomic_DNA"/>
</dbReference>
<accession>A0ABV8AG00</accession>
<feature type="region of interest" description="Disordered" evidence="1">
    <location>
        <begin position="821"/>
        <end position="861"/>
    </location>
</feature>
<evidence type="ECO:0000256" key="2">
    <source>
        <dbReference type="SAM" id="Phobius"/>
    </source>
</evidence>
<dbReference type="PANTHER" id="PTHR30441">
    <property type="entry name" value="DUF748 DOMAIN-CONTAINING PROTEIN"/>
    <property type="match status" value="1"/>
</dbReference>
<protein>
    <submittedName>
        <fullName evidence="3">AsmA-like C-terminal region-containing protein</fullName>
    </submittedName>
</protein>
<dbReference type="RefSeq" id="WP_386096315.1">
    <property type="nucleotide sequence ID" value="NZ_JBHSAT010000004.1"/>
</dbReference>
<keyword evidence="2" id="KW-0812">Transmembrane</keyword>
<dbReference type="PANTHER" id="PTHR30441:SF8">
    <property type="entry name" value="DUF748 DOMAIN-CONTAINING PROTEIN"/>
    <property type="match status" value="1"/>
</dbReference>
<keyword evidence="4" id="KW-1185">Reference proteome</keyword>
<name>A0ABV8AG00_9FLAO</name>
<dbReference type="InterPro" id="IPR052894">
    <property type="entry name" value="AsmA-related"/>
</dbReference>
<comment type="caution">
    <text evidence="3">The sequence shown here is derived from an EMBL/GenBank/DDBJ whole genome shotgun (WGS) entry which is preliminary data.</text>
</comment>
<keyword evidence="2" id="KW-1133">Transmembrane helix</keyword>
<evidence type="ECO:0000256" key="1">
    <source>
        <dbReference type="SAM" id="MobiDB-lite"/>
    </source>
</evidence>
<keyword evidence="2" id="KW-0472">Membrane</keyword>
<organism evidence="3 4">
    <name type="scientific">Winogradskyella maritima</name>
    <dbReference type="NCBI Taxonomy" id="1517766"/>
    <lineage>
        <taxon>Bacteria</taxon>
        <taxon>Pseudomonadati</taxon>
        <taxon>Bacteroidota</taxon>
        <taxon>Flavobacteriia</taxon>
        <taxon>Flavobacteriales</taxon>
        <taxon>Flavobacteriaceae</taxon>
        <taxon>Winogradskyella</taxon>
    </lineage>
</organism>
<evidence type="ECO:0000313" key="3">
    <source>
        <dbReference type="EMBL" id="MFC3875895.1"/>
    </source>
</evidence>
<dbReference type="Proteomes" id="UP001595812">
    <property type="component" value="Unassembled WGS sequence"/>
</dbReference>
<proteinExistence type="predicted"/>
<feature type="compositionally biased region" description="Low complexity" evidence="1">
    <location>
        <begin position="834"/>
        <end position="847"/>
    </location>
</feature>
<sequence>MKKLFKIIGIILLLGIIVLASIPFILESKIDTIVQNYVDKNVNAKVEFDDISLSLLSSFPNANVNIENLKITTYAPFEDETLANAKQITLKMPIKEVFKSASDDPMKVTEIIADEVLLTLQTKTNNEVNYDILKSTDSTASGSFSFDVEDYKIKNSAFTYLDESSETVIYITNINHEGNGRFTESISELDTETTAKMSLAIDSVEYLKNHDIKLDALIDLDLDNDKYTFKENQGFVNDLPLIFEGFVQNVDDGQLIDITFKNPESDFKNFLAIIPEVYRKNLENVKTTGDFKVNGIIKGLVSDETIPNLDINMSSNNASFQYPNLQKSMQDIVIDASVKNNTGKTEDTYLDINTLNFRIDQDVFRAEAHLKDLMENIKVNAKVNGVLNLANLAKAYPIDMEQNLSGILRADIATNFDMNAVETNAYQRIKTTGKASITDFVFSSEEMANPLQINSANINFTPSTVTLNEFTAKTGNTDLVASGTLENFIGFLVSSDQPLRGNFNVTSQRFEVSDFIVNKTTGEEGSASTATGKELKLPAFLDANVKVKANTVIYDNLTLKNVNGKLSLKDETARLTNVTTDIFNGNLALSGLVSTKNNVPTFNMELGMNGLDISESFKGFDLLTKLAPIADILEGKLNSAIKLNGALDGSFSPDLSSITGDALAEILTTKLTASQSEVLKGISSKLDFIDWDKFDLEQLKTNLSFEKGQVSVKPFSFSYRDIPINVSGTHGFDNSMNYQLVLDVPAKYLGSEVNRLIGKINDNEVNQISIPVTASLSGSFGSPKVSTDLPSGVKNLTAQLIEIQKQKLVGKGKDKIKDLLGMTGTKPNQTNDSTVVVPNTTPITPGTDSIPAQTTQPKGVRETLKDLLKKTKKQTDSTKNGGN</sequence>
<reference evidence="4" key="1">
    <citation type="journal article" date="2019" name="Int. J. Syst. Evol. Microbiol.">
        <title>The Global Catalogue of Microorganisms (GCM) 10K type strain sequencing project: providing services to taxonomists for standard genome sequencing and annotation.</title>
        <authorList>
            <consortium name="The Broad Institute Genomics Platform"/>
            <consortium name="The Broad Institute Genome Sequencing Center for Infectious Disease"/>
            <person name="Wu L."/>
            <person name="Ma J."/>
        </authorList>
    </citation>
    <scope>NUCLEOTIDE SEQUENCE [LARGE SCALE GENOMIC DNA]</scope>
    <source>
        <strain evidence="4">CECT 8979</strain>
    </source>
</reference>
<feature type="transmembrane region" description="Helical" evidence="2">
    <location>
        <begin position="7"/>
        <end position="26"/>
    </location>
</feature>
<gene>
    <name evidence="3" type="ORF">ACFOSX_01520</name>
</gene>